<protein>
    <submittedName>
        <fullName evidence="2">Uncharacterized protein</fullName>
    </submittedName>
</protein>
<name>A0A380AIH6_9GAMM</name>
<gene>
    <name evidence="2" type="ORF">NCTC10736_02423</name>
</gene>
<dbReference type="AlphaFoldDB" id="A0A380AIH6"/>
<organism evidence="2 3">
    <name type="scientific">Shewanella morhuae</name>
    <dbReference type="NCBI Taxonomy" id="365591"/>
    <lineage>
        <taxon>Bacteria</taxon>
        <taxon>Pseudomonadati</taxon>
        <taxon>Pseudomonadota</taxon>
        <taxon>Gammaproteobacteria</taxon>
        <taxon>Alteromonadales</taxon>
        <taxon>Shewanellaceae</taxon>
        <taxon>Shewanella</taxon>
    </lineage>
</organism>
<accession>A0A380AIH6</accession>
<dbReference type="Proteomes" id="UP000255061">
    <property type="component" value="Unassembled WGS sequence"/>
</dbReference>
<feature type="transmembrane region" description="Helical" evidence="1">
    <location>
        <begin position="78"/>
        <end position="98"/>
    </location>
</feature>
<dbReference type="EMBL" id="UGYV01000001">
    <property type="protein sequence ID" value="SUI81638.1"/>
    <property type="molecule type" value="Genomic_DNA"/>
</dbReference>
<feature type="transmembrane region" description="Helical" evidence="1">
    <location>
        <begin position="52"/>
        <end position="71"/>
    </location>
</feature>
<feature type="transmembrane region" description="Helical" evidence="1">
    <location>
        <begin position="20"/>
        <end position="40"/>
    </location>
</feature>
<reference evidence="2 3" key="1">
    <citation type="submission" date="2018-06" db="EMBL/GenBank/DDBJ databases">
        <authorList>
            <consortium name="Pathogen Informatics"/>
            <person name="Doyle S."/>
        </authorList>
    </citation>
    <scope>NUCLEOTIDE SEQUENCE [LARGE SCALE GENOMIC DNA]</scope>
    <source>
        <strain evidence="2 3">NCTC10736</strain>
    </source>
</reference>
<keyword evidence="1" id="KW-0812">Transmembrane</keyword>
<sequence length="99" mass="11208">MKRLTEAEKIQPHWWRKSLIAGVLGLTFAYGVVGVFAWFGPGGIDAPMKVQLNMWLISFIWLSVVSLSFLFKTATTALYRLTSANIVIYLIFIGLWTLL</sequence>
<dbReference type="RefSeq" id="WP_115406332.1">
    <property type="nucleotide sequence ID" value="NZ_UGYV01000001.1"/>
</dbReference>
<evidence type="ECO:0000313" key="3">
    <source>
        <dbReference type="Proteomes" id="UP000255061"/>
    </source>
</evidence>
<evidence type="ECO:0000256" key="1">
    <source>
        <dbReference type="SAM" id="Phobius"/>
    </source>
</evidence>
<proteinExistence type="predicted"/>
<keyword evidence="1" id="KW-1133">Transmembrane helix</keyword>
<evidence type="ECO:0000313" key="2">
    <source>
        <dbReference type="EMBL" id="SUI81638.1"/>
    </source>
</evidence>
<keyword evidence="1" id="KW-0472">Membrane</keyword>